<dbReference type="InterPro" id="IPR029030">
    <property type="entry name" value="Caspase-like_dom_sf"/>
</dbReference>
<dbReference type="InterPro" id="IPR011600">
    <property type="entry name" value="Pept_C14_caspase"/>
</dbReference>
<dbReference type="GO" id="GO:0006508">
    <property type="term" value="P:proteolysis"/>
    <property type="evidence" value="ECO:0007669"/>
    <property type="project" value="InterPro"/>
</dbReference>
<dbReference type="InterPro" id="IPR050452">
    <property type="entry name" value="Metacaspase"/>
</dbReference>
<dbReference type="OrthoDB" id="1491023at2"/>
<dbReference type="SUPFAM" id="SSF52129">
    <property type="entry name" value="Caspase-like"/>
    <property type="match status" value="1"/>
</dbReference>
<feature type="domain" description="Peptidase C14 caspase" evidence="1">
    <location>
        <begin position="25"/>
        <end position="259"/>
    </location>
</feature>
<dbReference type="Proteomes" id="UP000199233">
    <property type="component" value="Unassembled WGS sequence"/>
</dbReference>
<evidence type="ECO:0000313" key="2">
    <source>
        <dbReference type="EMBL" id="SEQ16529.1"/>
    </source>
</evidence>
<dbReference type="PANTHER" id="PTHR48104:SF30">
    <property type="entry name" value="METACASPASE-1"/>
    <property type="match status" value="1"/>
</dbReference>
<reference evidence="2 3" key="1">
    <citation type="submission" date="2016-10" db="EMBL/GenBank/DDBJ databases">
        <authorList>
            <person name="de Groot N.N."/>
        </authorList>
    </citation>
    <scope>NUCLEOTIDE SEQUENCE [LARGE SCALE GENOMIC DNA]</scope>
    <source>
        <strain evidence="2 3">DSM 25927</strain>
    </source>
</reference>
<sequence>MAQKRSRAKAKGYSLHIGLNRVDPAQYEGWDGQLTACEADARDMAKLATARGFKVTARLLTKAATAQAVIQHLGELATQLKKGDILFLTYSGHGGQVKDLNGDEEKDRMDETWVLYDRQLVDDELYQLYTRFKAGVRIVVLSDSCHSGTVLRDVPPFLRGGARIRAMPTVVGQRVEKAHRALYAGIQKKLKGAERNKPAASVLLVSGCMDNQYSQDGDKNGLFTGTLKQVLRGKPANYRQLRDQVVARMPSTQTPNYYFVGAANPAFEAQAPFTI</sequence>
<evidence type="ECO:0000259" key="1">
    <source>
        <dbReference type="Pfam" id="PF00656"/>
    </source>
</evidence>
<dbReference type="GO" id="GO:0004197">
    <property type="term" value="F:cysteine-type endopeptidase activity"/>
    <property type="evidence" value="ECO:0007669"/>
    <property type="project" value="InterPro"/>
</dbReference>
<accession>A0A1H9DSW0</accession>
<organism evidence="2 3">
    <name type="scientific">Solimonas aquatica</name>
    <dbReference type="NCBI Taxonomy" id="489703"/>
    <lineage>
        <taxon>Bacteria</taxon>
        <taxon>Pseudomonadati</taxon>
        <taxon>Pseudomonadota</taxon>
        <taxon>Gammaproteobacteria</taxon>
        <taxon>Nevskiales</taxon>
        <taxon>Nevskiaceae</taxon>
        <taxon>Solimonas</taxon>
    </lineage>
</organism>
<dbReference type="RefSeq" id="WP_093283600.1">
    <property type="nucleotide sequence ID" value="NZ_FOFS01000004.1"/>
</dbReference>
<evidence type="ECO:0000313" key="3">
    <source>
        <dbReference type="Proteomes" id="UP000199233"/>
    </source>
</evidence>
<dbReference type="STRING" id="489703.SAMN04488038_104154"/>
<dbReference type="Pfam" id="PF00656">
    <property type="entry name" value="Peptidase_C14"/>
    <property type="match status" value="1"/>
</dbReference>
<name>A0A1H9DSW0_9GAMM</name>
<dbReference type="PANTHER" id="PTHR48104">
    <property type="entry name" value="METACASPASE-4"/>
    <property type="match status" value="1"/>
</dbReference>
<proteinExistence type="predicted"/>
<dbReference type="GO" id="GO:0005737">
    <property type="term" value="C:cytoplasm"/>
    <property type="evidence" value="ECO:0007669"/>
    <property type="project" value="TreeGrafter"/>
</dbReference>
<protein>
    <submittedName>
        <fullName evidence="2">Caspase domain-containing protein</fullName>
    </submittedName>
</protein>
<keyword evidence="3" id="KW-1185">Reference proteome</keyword>
<gene>
    <name evidence="2" type="ORF">SAMN04488038_104154</name>
</gene>
<dbReference type="EMBL" id="FOFS01000004">
    <property type="protein sequence ID" value="SEQ16529.1"/>
    <property type="molecule type" value="Genomic_DNA"/>
</dbReference>
<dbReference type="AlphaFoldDB" id="A0A1H9DSW0"/>
<dbReference type="Gene3D" id="3.40.50.1460">
    <property type="match status" value="1"/>
</dbReference>